<keyword evidence="4" id="KW-1185">Reference proteome</keyword>
<feature type="region of interest" description="Disordered" evidence="1">
    <location>
        <begin position="147"/>
        <end position="206"/>
    </location>
</feature>
<dbReference type="RefSeq" id="XP_062701620.1">
    <property type="nucleotide sequence ID" value="XM_062845636.1"/>
</dbReference>
<feature type="region of interest" description="Disordered" evidence="1">
    <location>
        <begin position="1838"/>
        <end position="1868"/>
    </location>
</feature>
<reference evidence="3" key="2">
    <citation type="submission" date="2025-05" db="UniProtKB">
        <authorList>
            <consortium name="EnsemblMetazoa"/>
        </authorList>
    </citation>
    <scope>IDENTIFICATION</scope>
    <source>
        <strain evidence="3">Foshan</strain>
    </source>
</reference>
<organism evidence="3 4">
    <name type="scientific">Aedes albopictus</name>
    <name type="common">Asian tiger mosquito</name>
    <name type="synonym">Stegomyia albopicta</name>
    <dbReference type="NCBI Taxonomy" id="7160"/>
    <lineage>
        <taxon>Eukaryota</taxon>
        <taxon>Metazoa</taxon>
        <taxon>Ecdysozoa</taxon>
        <taxon>Arthropoda</taxon>
        <taxon>Hexapoda</taxon>
        <taxon>Insecta</taxon>
        <taxon>Pterygota</taxon>
        <taxon>Neoptera</taxon>
        <taxon>Endopterygota</taxon>
        <taxon>Diptera</taxon>
        <taxon>Nematocera</taxon>
        <taxon>Culicoidea</taxon>
        <taxon>Culicidae</taxon>
        <taxon>Culicinae</taxon>
        <taxon>Aedini</taxon>
        <taxon>Aedes</taxon>
        <taxon>Stegomyia</taxon>
    </lineage>
</organism>
<dbReference type="PANTHER" id="PTHR47331:SF1">
    <property type="entry name" value="GAG-LIKE PROTEIN"/>
    <property type="match status" value="1"/>
</dbReference>
<dbReference type="InterPro" id="IPR041588">
    <property type="entry name" value="Integrase_H2C2"/>
</dbReference>
<dbReference type="Gene3D" id="3.30.420.10">
    <property type="entry name" value="Ribonuclease H-like superfamily/Ribonuclease H"/>
    <property type="match status" value="1"/>
</dbReference>
<dbReference type="PROSITE" id="PS50994">
    <property type="entry name" value="INTEGRASE"/>
    <property type="match status" value="1"/>
</dbReference>
<protein>
    <recommendedName>
        <fullName evidence="2">Integrase catalytic domain-containing protein</fullName>
    </recommendedName>
</protein>
<dbReference type="EnsemblMetazoa" id="AALFPA23_007504.R9978">
    <property type="protein sequence ID" value="AALFPA23_007504.P9978"/>
    <property type="gene ID" value="AALFPA23_007504"/>
</dbReference>
<dbReference type="InterPro" id="IPR036397">
    <property type="entry name" value="RNaseH_sf"/>
</dbReference>
<evidence type="ECO:0000256" key="1">
    <source>
        <dbReference type="SAM" id="MobiDB-lite"/>
    </source>
</evidence>
<dbReference type="RefSeq" id="XP_062701621.1">
    <property type="nucleotide sequence ID" value="XM_062845637.1"/>
</dbReference>
<dbReference type="Gene3D" id="3.30.70.270">
    <property type="match status" value="1"/>
</dbReference>
<dbReference type="EnsemblMetazoa" id="AALFPA23_007504.R9977">
    <property type="protein sequence ID" value="AALFPA23_007504.P9977"/>
    <property type="gene ID" value="AALFPA23_007504"/>
</dbReference>
<evidence type="ECO:0000313" key="4">
    <source>
        <dbReference type="Proteomes" id="UP000069940"/>
    </source>
</evidence>
<sequence>MSSQVGQHSLYRKVPEIGEPPPISSSTRLGRQLEPRQYQKTNAAGINSRVGSQVKVQSSERLPPAKSKHFSEVNRYESVPQLHQQQLAGLSSVLPPEATGMSASNRLQSTQPSYQSAQWNQSVLPPPGFEKFITKPAVRYQQPGMSQCYPAQQSENSNDLGYHQNQASVSSAPLPPQAMSSSRLYTSQTAPEPSHPPILNRRTGPTPDQLAARQVIPKELPAFAGDPQDWPLFFSSFNNSTEACGYNDAENLARLQRCLRGHALESVRSRLLIPESVPYVMSTLARLYGRPEVIIHSLLKRMREIPSPKSDDLKTLIKFGMGVGNLVEHMILADQRQHISNPMLLQEMVDRLPPNLKLQWASHKRSYQNVDLATFNDFMTDLVAMASDVTLQMEPVQTNSGRWEKPKKEKFSKEKLFVHQQSAAASGLKSITSNRQRESSDLAAKPCTFCSKTDHRIAECLEFKKLNLDERWKVMRQKGLCRICLIPHRTWPCRSKQECGIEECRMRHHPLLHSKKPEPTASHPPSPAVRNIAHQHHHTATSYALLRYIPVTLHGNGKSVELFAFLDDGSSSTMLEAGVANILGIEGPNEPLSLGWTGDVTRIEKESQRIEVSITGASGKKFWPLKAKTVGPLKLPCQTVDYAELCETHPHLKHLPLISYTNVSPQLIIGVDNAKLISSLKNRESATGELIVSKTRLGWCIYGTHTAKRRFVEFVNTHVELSDNEAGLHDLFRQFLAVEEATIKQNPQSEEDKRALMILQETTRRVGRRFETGLLWRDDDPCLPNSLPMAVRRMEALERKLAKDPWLSDKVRGQIAEYVEKGYAHPITTAEVESTEPGRVWYLPLGVVRNPRKPEKVRLIWDAAARVEGVSLNDRMMKGPDLLAALPTILLRFRQKRIAFSGDIKEMFHQFLIRPRDRQAQRFVFRESPDQQPTIFVMDVATFGASCSPCIAHYLKNRNAEEYAEQFPDAATAIIENHYVDDFLDSVDTVDEAVQLIQEVKYVHSMAGMEIRNFSSNSVEVLGRIGEVDKNQHKSLSPESVERVLGMVWRPSEDDFSFELNLKEEIRNIVQRQKVPTKRQVLRTIMSLFDPLGLVAHFTIQGKLIMQRIWRTGADWDDAIEGDVLEEWIRWSKLLERISEARVPRCFFASSGATIKDKQIHVFVDASENAYACVAYIRSSYEDDEPRCTLIAAKTKVAPLRPLSIPRLELQAALVGARLLDGICKSLTIPVGARYLWSDSTTVLAWLRSETRRYHQFVGFRVGEILSITTVDEWRKIPSKINVADQATKWRDGPSFDPKDWWFSGPDFLRDPMENWMEQNEGMYETTEDLRTICLHHRKIASPLINVDRFSQWSRLCRTAGYVVRAVKLFLGMKATGPLTHEELQRAESLLWREVQMQEYPDEYATLTHNRDISEEPKQLNKSSPLYKMSPVMDADGVIRMDSRIIAAPRVTLEAKYPILLPRNSRVTKLLVESYHIRFLHQNNETVFNELRQRFRIPRLRTVIAKTAKECQYCRIRKASPQPPIMAALPETRLTAFVRPFTHTGVDYFGPILVKQGRSLVKRWIALFTCLSIRAVHLEIVHTVSASSCIMAIRRFIARRGSPLTFCSDNGTNFVGASNLLKEQLQEINKNCALSFTNSYTKWLFNPPLAPHMGGSWERMVRSVKAAMAAIAEYPRHPNDEVLETIALEAESIVNSRPLTYIPLDNVEQEALTPNHFLLYGTQGINQPSQDIAVDHTTLRDSWKLAQYLVDTFWRRWVHEYLPTLTRRTKWFQPVKPMMPGDLVIVVEDGRRNGWLRGRIVEVVRGKDDQVRRATVKTSKGIISRPATKLALLDVRGPAEEAEADRENVPELHGWGDVGEPLGKPSPQ</sequence>
<feature type="region of interest" description="Disordered" evidence="1">
    <location>
        <begin position="97"/>
        <end position="121"/>
    </location>
</feature>
<dbReference type="Pfam" id="PF18701">
    <property type="entry name" value="DUF5641"/>
    <property type="match status" value="1"/>
</dbReference>
<dbReference type="Pfam" id="PF05380">
    <property type="entry name" value="Peptidase_A17"/>
    <property type="match status" value="1"/>
</dbReference>
<dbReference type="PANTHER" id="PTHR47331">
    <property type="entry name" value="PHD-TYPE DOMAIN-CONTAINING PROTEIN"/>
    <property type="match status" value="1"/>
</dbReference>
<feature type="compositionally biased region" description="Polar residues" evidence="1">
    <location>
        <begin position="147"/>
        <end position="171"/>
    </location>
</feature>
<reference evidence="4" key="1">
    <citation type="journal article" date="2015" name="Proc. Natl. Acad. Sci. U.S.A.">
        <title>Genome sequence of the Asian Tiger mosquito, Aedes albopictus, reveals insights into its biology, genetics, and evolution.</title>
        <authorList>
            <person name="Chen X.G."/>
            <person name="Jiang X."/>
            <person name="Gu J."/>
            <person name="Xu M."/>
            <person name="Wu Y."/>
            <person name="Deng Y."/>
            <person name="Zhang C."/>
            <person name="Bonizzoni M."/>
            <person name="Dermauw W."/>
            <person name="Vontas J."/>
            <person name="Armbruster P."/>
            <person name="Huang X."/>
            <person name="Yang Y."/>
            <person name="Zhang H."/>
            <person name="He W."/>
            <person name="Peng H."/>
            <person name="Liu Y."/>
            <person name="Wu K."/>
            <person name="Chen J."/>
            <person name="Lirakis M."/>
            <person name="Topalis P."/>
            <person name="Van Leeuwen T."/>
            <person name="Hall A.B."/>
            <person name="Jiang X."/>
            <person name="Thorpe C."/>
            <person name="Mueller R.L."/>
            <person name="Sun C."/>
            <person name="Waterhouse R.M."/>
            <person name="Yan G."/>
            <person name="Tu Z.J."/>
            <person name="Fang X."/>
            <person name="James A.A."/>
        </authorList>
    </citation>
    <scope>NUCLEOTIDE SEQUENCE [LARGE SCALE GENOMIC DNA]</scope>
    <source>
        <strain evidence="4">Foshan</strain>
    </source>
</reference>
<dbReference type="InterPro" id="IPR001584">
    <property type="entry name" value="Integrase_cat-core"/>
</dbReference>
<dbReference type="InterPro" id="IPR043128">
    <property type="entry name" value="Rev_trsase/Diguanyl_cyclase"/>
</dbReference>
<feature type="compositionally biased region" description="Polar residues" evidence="1">
    <location>
        <begin position="178"/>
        <end position="191"/>
    </location>
</feature>
<dbReference type="InterPro" id="IPR012337">
    <property type="entry name" value="RNaseH-like_sf"/>
</dbReference>
<dbReference type="InterPro" id="IPR043502">
    <property type="entry name" value="DNA/RNA_pol_sf"/>
</dbReference>
<name>A0ABM1YB26_AEDAL</name>
<dbReference type="SUPFAM" id="SSF53098">
    <property type="entry name" value="Ribonuclease H-like"/>
    <property type="match status" value="1"/>
</dbReference>
<dbReference type="Pfam" id="PF03564">
    <property type="entry name" value="DUF1759"/>
    <property type="match status" value="1"/>
</dbReference>
<dbReference type="SUPFAM" id="SSF56672">
    <property type="entry name" value="DNA/RNA polymerases"/>
    <property type="match status" value="1"/>
</dbReference>
<dbReference type="Gene3D" id="3.10.10.10">
    <property type="entry name" value="HIV Type 1 Reverse Transcriptase, subunit A, domain 1"/>
    <property type="match status" value="1"/>
</dbReference>
<feature type="region of interest" description="Disordered" evidence="1">
    <location>
        <begin position="1"/>
        <end position="72"/>
    </location>
</feature>
<dbReference type="InterPro" id="IPR008042">
    <property type="entry name" value="Retrotrans_Pao"/>
</dbReference>
<feature type="compositionally biased region" description="Polar residues" evidence="1">
    <location>
        <begin position="101"/>
        <end position="121"/>
    </location>
</feature>
<evidence type="ECO:0000259" key="2">
    <source>
        <dbReference type="PROSITE" id="PS50994"/>
    </source>
</evidence>
<feature type="compositionally biased region" description="Polar residues" evidence="1">
    <location>
        <begin position="38"/>
        <end position="60"/>
    </location>
</feature>
<dbReference type="Proteomes" id="UP000069940">
    <property type="component" value="Unassembled WGS sequence"/>
</dbReference>
<proteinExistence type="predicted"/>
<dbReference type="CDD" id="cd01644">
    <property type="entry name" value="RT_pepA17"/>
    <property type="match status" value="1"/>
</dbReference>
<dbReference type="InterPro" id="IPR040676">
    <property type="entry name" value="DUF5641"/>
</dbReference>
<evidence type="ECO:0000313" key="3">
    <source>
        <dbReference type="EnsemblMetazoa" id="AALFPA23_007504.P9978"/>
    </source>
</evidence>
<feature type="domain" description="Integrase catalytic" evidence="2">
    <location>
        <begin position="1536"/>
        <end position="1722"/>
    </location>
</feature>
<dbReference type="InterPro" id="IPR005312">
    <property type="entry name" value="DUF1759"/>
</dbReference>
<accession>A0ABM1YB26</accession>
<dbReference type="Pfam" id="PF17921">
    <property type="entry name" value="Integrase_H2C2"/>
    <property type="match status" value="1"/>
</dbReference>
<dbReference type="GeneID" id="109433489"/>